<dbReference type="InterPro" id="IPR006094">
    <property type="entry name" value="Oxid_FAD_bind_N"/>
</dbReference>
<dbReference type="Gene3D" id="3.30.465.10">
    <property type="match status" value="1"/>
</dbReference>
<dbReference type="PROSITE" id="PS51387">
    <property type="entry name" value="FAD_PCMH"/>
    <property type="match status" value="1"/>
</dbReference>
<dbReference type="Gene3D" id="3.30.43.10">
    <property type="entry name" value="Uridine Diphospho-n-acetylenolpyruvylglucosamine Reductase, domain 2"/>
    <property type="match status" value="1"/>
</dbReference>
<dbReference type="Pfam" id="PF01565">
    <property type="entry name" value="FAD_binding_4"/>
    <property type="match status" value="1"/>
</dbReference>
<dbReference type="SUPFAM" id="SSF56176">
    <property type="entry name" value="FAD-binding/transporter-associated domain-like"/>
    <property type="match status" value="1"/>
</dbReference>
<dbReference type="RefSeq" id="WP_130482428.1">
    <property type="nucleotide sequence ID" value="NZ_SGWV01000010.1"/>
</dbReference>
<dbReference type="AlphaFoldDB" id="A0A4Q7LEM5"/>
<dbReference type="SUPFAM" id="SSF55103">
    <property type="entry name" value="FAD-linked oxidases, C-terminal domain"/>
    <property type="match status" value="1"/>
</dbReference>
<dbReference type="Pfam" id="PF02913">
    <property type="entry name" value="FAD-oxidase_C"/>
    <property type="match status" value="1"/>
</dbReference>
<dbReference type="EMBL" id="SGWV01000010">
    <property type="protein sequence ID" value="RZS52945.1"/>
    <property type="molecule type" value="Genomic_DNA"/>
</dbReference>
<dbReference type="FunFam" id="1.10.45.10:FF:000001">
    <property type="entry name" value="D-lactate dehydrogenase mitochondrial"/>
    <property type="match status" value="1"/>
</dbReference>
<dbReference type="Gene3D" id="3.30.70.2190">
    <property type="match status" value="1"/>
</dbReference>
<dbReference type="InterPro" id="IPR016164">
    <property type="entry name" value="FAD-linked_Oxase-like_C"/>
</dbReference>
<proteinExistence type="inferred from homology"/>
<dbReference type="InterPro" id="IPR004113">
    <property type="entry name" value="FAD-bd_oxidored_4_C"/>
</dbReference>
<dbReference type="Proteomes" id="UP000293433">
    <property type="component" value="Unassembled WGS sequence"/>
</dbReference>
<dbReference type="GO" id="GO:0022904">
    <property type="term" value="P:respiratory electron transport chain"/>
    <property type="evidence" value="ECO:0007669"/>
    <property type="project" value="TreeGrafter"/>
</dbReference>
<dbReference type="InterPro" id="IPR036318">
    <property type="entry name" value="FAD-bd_PCMH-like_sf"/>
</dbReference>
<sequence length="473" mass="50284">MNPLDALRRVYAGRLLTDPAETAPFLTDWRGKWTGRALAVAQPDTTEQVAALVRWCHEHRVPVVPQGGNTGLSGGATPDETGAALLLSLRRLRRVREVDPLNNTMTVEAGLTLLDAQQAALAAGRLFPLSLAAEGSCTIGGNLATNAGGVQVLRHGNARELCLGLEVVTAEGEIWSGLRGLRKDNTGYDLRDLYIGSEGTLGVITAAVLKLVPPPAAQVAAFVAVASPADAVALLQRAQAALGSRLTACELLSDTCLRMVERHMPACRTPLAQRSPWYVLIELSEPRDEADAMAALEALLADAMDAGLLQDAAMSTSLAQFEALWALREHISEAQGAEGRTIKHDIALPISRLAEFIATTDAAIAARWPDLRLVTFGHLGDGNLHFNVSPPADRCGPAGSADAAWFLAHEADLNRLVHDAVAERGGSISAEHGLGVLRRDEAARYKSPVEQALQRTVKQALDPLGIMNPGKVM</sequence>
<evidence type="ECO:0000313" key="7">
    <source>
        <dbReference type="Proteomes" id="UP000293433"/>
    </source>
</evidence>
<dbReference type="OrthoDB" id="8522822at2"/>
<dbReference type="PANTHER" id="PTHR43716:SF2">
    <property type="entry name" value="BLL6224 PROTEIN"/>
    <property type="match status" value="1"/>
</dbReference>
<dbReference type="Gene3D" id="1.10.45.10">
    <property type="entry name" value="Vanillyl-alcohol Oxidase, Chain A, domain 4"/>
    <property type="match status" value="1"/>
</dbReference>
<dbReference type="PANTHER" id="PTHR43716">
    <property type="entry name" value="D-2-HYDROXYGLUTARATE DEHYDROGENASE, MITOCHONDRIAL"/>
    <property type="match status" value="1"/>
</dbReference>
<evidence type="ECO:0000256" key="4">
    <source>
        <dbReference type="ARBA" id="ARBA00022827"/>
    </source>
</evidence>
<dbReference type="InterPro" id="IPR051264">
    <property type="entry name" value="FAD-oxidored/transferase_4"/>
</dbReference>
<accession>A0A4Q7LEM5</accession>
<dbReference type="InterPro" id="IPR016167">
    <property type="entry name" value="FAD-bd_PCMH_sub1"/>
</dbReference>
<dbReference type="GO" id="GO:0003824">
    <property type="term" value="F:catalytic activity"/>
    <property type="evidence" value="ECO:0007669"/>
    <property type="project" value="InterPro"/>
</dbReference>
<dbReference type="InterPro" id="IPR016166">
    <property type="entry name" value="FAD-bd_PCMH"/>
</dbReference>
<keyword evidence="7" id="KW-1185">Reference proteome</keyword>
<dbReference type="InterPro" id="IPR016171">
    <property type="entry name" value="Vanillyl_alc_oxidase_C-sub2"/>
</dbReference>
<dbReference type="GO" id="GO:0071949">
    <property type="term" value="F:FAD binding"/>
    <property type="evidence" value="ECO:0007669"/>
    <property type="project" value="InterPro"/>
</dbReference>
<comment type="cofactor">
    <cofactor evidence="1">
        <name>FAD</name>
        <dbReference type="ChEBI" id="CHEBI:57692"/>
    </cofactor>
</comment>
<comment type="caution">
    <text evidence="6">The sequence shown here is derived from an EMBL/GenBank/DDBJ whole genome shotgun (WGS) entry which is preliminary data.</text>
</comment>
<comment type="similarity">
    <text evidence="2">Belongs to the FAD-binding oxidoreductase/transferase type 4 family.</text>
</comment>
<keyword evidence="4" id="KW-0274">FAD</keyword>
<dbReference type="InterPro" id="IPR016169">
    <property type="entry name" value="FAD-bd_PCMH_sub2"/>
</dbReference>
<evidence type="ECO:0000256" key="1">
    <source>
        <dbReference type="ARBA" id="ARBA00001974"/>
    </source>
</evidence>
<name>A0A4Q7LEM5_9BURK</name>
<evidence type="ECO:0000313" key="6">
    <source>
        <dbReference type="EMBL" id="RZS52945.1"/>
    </source>
</evidence>
<dbReference type="Gene3D" id="3.30.70.2740">
    <property type="match status" value="1"/>
</dbReference>
<feature type="domain" description="FAD-binding PCMH-type" evidence="5">
    <location>
        <begin position="33"/>
        <end position="214"/>
    </location>
</feature>
<reference evidence="6 7" key="1">
    <citation type="submission" date="2019-02" db="EMBL/GenBank/DDBJ databases">
        <title>Genomic Encyclopedia of Type Strains, Phase IV (KMG-IV): sequencing the most valuable type-strain genomes for metagenomic binning, comparative biology and taxonomic classification.</title>
        <authorList>
            <person name="Goeker M."/>
        </authorList>
    </citation>
    <scope>NUCLEOTIDE SEQUENCE [LARGE SCALE GENOMIC DNA]</scope>
    <source>
        <strain evidence="6 7">DSM 10617</strain>
    </source>
</reference>
<evidence type="ECO:0000259" key="5">
    <source>
        <dbReference type="PROSITE" id="PS51387"/>
    </source>
</evidence>
<gene>
    <name evidence="6" type="ORF">EV685_2567</name>
</gene>
<evidence type="ECO:0000256" key="2">
    <source>
        <dbReference type="ARBA" id="ARBA00008000"/>
    </source>
</evidence>
<evidence type="ECO:0000256" key="3">
    <source>
        <dbReference type="ARBA" id="ARBA00022630"/>
    </source>
</evidence>
<organism evidence="6 7">
    <name type="scientific">Sphaerotilus mobilis</name>
    <dbReference type="NCBI Taxonomy" id="47994"/>
    <lineage>
        <taxon>Bacteria</taxon>
        <taxon>Pseudomonadati</taxon>
        <taxon>Pseudomonadota</taxon>
        <taxon>Betaproteobacteria</taxon>
        <taxon>Burkholderiales</taxon>
        <taxon>Sphaerotilaceae</taxon>
        <taxon>Sphaerotilus</taxon>
    </lineage>
</organism>
<keyword evidence="3" id="KW-0285">Flavoprotein</keyword>
<protein>
    <submittedName>
        <fullName evidence="6">FAD/FMN-containing dehydrogenase</fullName>
    </submittedName>
</protein>